<dbReference type="RefSeq" id="WP_380063239.1">
    <property type="nucleotide sequence ID" value="NZ_JBHSEI010000015.1"/>
</dbReference>
<dbReference type="InterPro" id="IPR001478">
    <property type="entry name" value="PDZ"/>
</dbReference>
<dbReference type="Proteomes" id="UP001595952">
    <property type="component" value="Unassembled WGS sequence"/>
</dbReference>
<dbReference type="SUPFAM" id="SSF50156">
    <property type="entry name" value="PDZ domain-like"/>
    <property type="match status" value="1"/>
</dbReference>
<dbReference type="SUPFAM" id="SSF50494">
    <property type="entry name" value="Trypsin-like serine proteases"/>
    <property type="match status" value="1"/>
</dbReference>
<dbReference type="GO" id="GO:0006508">
    <property type="term" value="P:proteolysis"/>
    <property type="evidence" value="ECO:0007669"/>
    <property type="project" value="UniProtKB-KW"/>
</dbReference>
<dbReference type="PROSITE" id="PS50106">
    <property type="entry name" value="PDZ"/>
    <property type="match status" value="1"/>
</dbReference>
<organism evidence="4 5">
    <name type="scientific">Deinococcus hohokamensis</name>
    <dbReference type="NCBI Taxonomy" id="309883"/>
    <lineage>
        <taxon>Bacteria</taxon>
        <taxon>Thermotogati</taxon>
        <taxon>Deinococcota</taxon>
        <taxon>Deinococci</taxon>
        <taxon>Deinococcales</taxon>
        <taxon>Deinococcaceae</taxon>
        <taxon>Deinococcus</taxon>
    </lineage>
</organism>
<keyword evidence="5" id="KW-1185">Reference proteome</keyword>
<keyword evidence="1 4" id="KW-0645">Protease</keyword>
<name>A0ABV9IDV6_9DEIO</name>
<dbReference type="GO" id="GO:0008233">
    <property type="term" value="F:peptidase activity"/>
    <property type="evidence" value="ECO:0007669"/>
    <property type="project" value="UniProtKB-KW"/>
</dbReference>
<dbReference type="Gene3D" id="2.30.42.10">
    <property type="match status" value="1"/>
</dbReference>
<dbReference type="Pfam" id="PF13180">
    <property type="entry name" value="PDZ_2"/>
    <property type="match status" value="1"/>
</dbReference>
<dbReference type="InterPro" id="IPR009003">
    <property type="entry name" value="Peptidase_S1_PA"/>
</dbReference>
<dbReference type="EMBL" id="JBHSEI010000015">
    <property type="protein sequence ID" value="MFC4640257.1"/>
    <property type="molecule type" value="Genomic_DNA"/>
</dbReference>
<sequence length="202" mass="21187">MRSAVGAEELTLDTAFNATTCGGPLINAAGELMGLVSGRFKLCLDLPFASGVQGAAVPIHAAITVLADLRAGRTLSAAVGPAKAVRQPVQLGVRVIDLAQLPAWQRQAMNWPASGLLVQEVTPGSPAARAGVQAGRRSQRVGNETLRVDGDVIVAVDGRPVRRFEDLRQTIARQAPGSTVILDVLRSGRPQRLTVTFDRPAG</sequence>
<dbReference type="InterPro" id="IPR051201">
    <property type="entry name" value="Chloro_Bact_Ser_Proteases"/>
</dbReference>
<dbReference type="InterPro" id="IPR036034">
    <property type="entry name" value="PDZ_sf"/>
</dbReference>
<keyword evidence="2 4" id="KW-0378">Hydrolase</keyword>
<dbReference type="PANTHER" id="PTHR43343">
    <property type="entry name" value="PEPTIDASE S12"/>
    <property type="match status" value="1"/>
</dbReference>
<dbReference type="SMART" id="SM00228">
    <property type="entry name" value="PDZ"/>
    <property type="match status" value="1"/>
</dbReference>
<evidence type="ECO:0000256" key="2">
    <source>
        <dbReference type="ARBA" id="ARBA00022801"/>
    </source>
</evidence>
<protein>
    <submittedName>
        <fullName evidence="4">S1C family serine protease</fullName>
        <ecNumber evidence="4">3.4.21.-</ecNumber>
    </submittedName>
</protein>
<dbReference type="PANTHER" id="PTHR43343:SF3">
    <property type="entry name" value="PROTEASE DO-LIKE 8, CHLOROPLASTIC"/>
    <property type="match status" value="1"/>
</dbReference>
<reference evidence="5" key="1">
    <citation type="journal article" date="2019" name="Int. J. Syst. Evol. Microbiol.">
        <title>The Global Catalogue of Microorganisms (GCM) 10K type strain sequencing project: providing services to taxonomists for standard genome sequencing and annotation.</title>
        <authorList>
            <consortium name="The Broad Institute Genomics Platform"/>
            <consortium name="The Broad Institute Genome Sequencing Center for Infectious Disease"/>
            <person name="Wu L."/>
            <person name="Ma J."/>
        </authorList>
    </citation>
    <scope>NUCLEOTIDE SEQUENCE [LARGE SCALE GENOMIC DNA]</scope>
    <source>
        <strain evidence="5">CCUG 55995</strain>
    </source>
</reference>
<proteinExistence type="predicted"/>
<evidence type="ECO:0000313" key="5">
    <source>
        <dbReference type="Proteomes" id="UP001595952"/>
    </source>
</evidence>
<gene>
    <name evidence="4" type="ORF">ACFO0D_18155</name>
</gene>
<accession>A0ABV9IDV6</accession>
<evidence type="ECO:0000256" key="1">
    <source>
        <dbReference type="ARBA" id="ARBA00022670"/>
    </source>
</evidence>
<dbReference type="EC" id="3.4.21.-" evidence="4"/>
<feature type="domain" description="PDZ" evidence="3">
    <location>
        <begin position="78"/>
        <end position="188"/>
    </location>
</feature>
<evidence type="ECO:0000313" key="4">
    <source>
        <dbReference type="EMBL" id="MFC4640257.1"/>
    </source>
</evidence>
<evidence type="ECO:0000259" key="3">
    <source>
        <dbReference type="PROSITE" id="PS50106"/>
    </source>
</evidence>
<comment type="caution">
    <text evidence="4">The sequence shown here is derived from an EMBL/GenBank/DDBJ whole genome shotgun (WGS) entry which is preliminary data.</text>
</comment>